<organism evidence="2 3">
    <name type="scientific">Streptomyces ambofaciens (strain ATCC 23877 / 3486 / DSM 40053 / JCM 4204 / NBRC 12836 / NRRL B-2516)</name>
    <dbReference type="NCBI Taxonomy" id="278992"/>
    <lineage>
        <taxon>Bacteria</taxon>
        <taxon>Bacillati</taxon>
        <taxon>Actinomycetota</taxon>
        <taxon>Actinomycetes</taxon>
        <taxon>Kitasatosporales</taxon>
        <taxon>Streptomycetaceae</taxon>
        <taxon>Streptomyces</taxon>
    </lineage>
</organism>
<evidence type="ECO:0000313" key="2">
    <source>
        <dbReference type="EMBL" id="AKZ60457.1"/>
    </source>
</evidence>
<protein>
    <submittedName>
        <fullName evidence="2">Uncharacterized protein</fullName>
    </submittedName>
</protein>
<name>A0A0K2B5X8_STRA7</name>
<dbReference type="KEGG" id="samb:SAM23877_7416"/>
<dbReference type="EMBL" id="CP012382">
    <property type="protein sequence ID" value="AKZ60457.1"/>
    <property type="molecule type" value="Genomic_DNA"/>
</dbReference>
<dbReference type="AlphaFoldDB" id="A0A0K2B5X8"/>
<dbReference type="Proteomes" id="UP000061018">
    <property type="component" value="Chromosome"/>
</dbReference>
<evidence type="ECO:0000313" key="3">
    <source>
        <dbReference type="Proteomes" id="UP000061018"/>
    </source>
</evidence>
<feature type="region of interest" description="Disordered" evidence="1">
    <location>
        <begin position="1"/>
        <end position="30"/>
    </location>
</feature>
<gene>
    <name evidence="2" type="ORF">SAM23877_7416</name>
</gene>
<accession>A0A0K2B5X8</accession>
<reference evidence="3" key="1">
    <citation type="journal article" date="2015" name="J. Biotechnol.">
        <title>Complete genome sequence of Streptomyces ambofaciens ATCC 23877, the spiramycin producer.</title>
        <authorList>
            <person name="Thibessard A."/>
            <person name="Haas D."/>
            <person name="Gerbaud C."/>
            <person name="Aigle B."/>
            <person name="Lautru S."/>
            <person name="Pernodet J.L."/>
            <person name="Leblond P."/>
        </authorList>
    </citation>
    <scope>NUCLEOTIDE SEQUENCE [LARGE SCALE GENOMIC DNA]</scope>
    <source>
        <strain evidence="3">ATCC 23877 / 3486 / DSM 40053 / JCM 4204 / NBRC 12836 / NRRL B-2516</strain>
    </source>
</reference>
<evidence type="ECO:0000256" key="1">
    <source>
        <dbReference type="SAM" id="MobiDB-lite"/>
    </source>
</evidence>
<proteinExistence type="predicted"/>
<sequence>MGTRLTTTRPVTSGMSTTFPHESDRSPGVCSMSAHTTLPGPAEPKDTVHSAYLSAQESLTLTLWSVFTPRQVRGFEPGVDTSIVPLGRFRTCQFAEVDALSAQAPNPTEPMLACDLGQTRHLPSWRAANL</sequence>
<feature type="compositionally biased region" description="Polar residues" evidence="1">
    <location>
        <begin position="1"/>
        <end position="20"/>
    </location>
</feature>